<evidence type="ECO:0000313" key="2">
    <source>
        <dbReference type="EMBL" id="RRG24048.1"/>
    </source>
</evidence>
<name>A0A425Y6E9_9BACT</name>
<keyword evidence="1" id="KW-0732">Signal</keyword>
<dbReference type="RefSeq" id="WP_125029361.1">
    <property type="nucleotide sequence ID" value="NZ_JAPXVP010000002.1"/>
</dbReference>
<evidence type="ECO:0000313" key="3">
    <source>
        <dbReference type="Proteomes" id="UP000285794"/>
    </source>
</evidence>
<dbReference type="AlphaFoldDB" id="A0A425Y6E9"/>
<protein>
    <recommendedName>
        <fullName evidence="4">Outer membrane protein beta-barrel domain-containing protein</fullName>
    </recommendedName>
</protein>
<reference evidence="2 3" key="1">
    <citation type="submission" date="2018-07" db="EMBL/GenBank/DDBJ databases">
        <title>Draft genome sequence of Ancylomarina sp. M1P.</title>
        <authorList>
            <person name="Yadav S."/>
            <person name="Villanueva L."/>
            <person name="Damste J.S.S."/>
        </authorList>
    </citation>
    <scope>NUCLEOTIDE SEQUENCE [LARGE SCALE GENOMIC DNA]</scope>
    <source>
        <strain evidence="2 3">M1P</strain>
    </source>
</reference>
<dbReference type="Proteomes" id="UP000285794">
    <property type="component" value="Unassembled WGS sequence"/>
</dbReference>
<comment type="caution">
    <text evidence="2">The sequence shown here is derived from an EMBL/GenBank/DDBJ whole genome shotgun (WGS) entry which is preliminary data.</text>
</comment>
<sequence length="360" mass="41598">MKLKNMMLLVFLCLNSILNAQSNFKKGFVITNSNDTIQGEIDYRGDISMNKKCRFKNGDNLVTYTPDDISAYKFIDGKYFVSKNFQGEKSFFEFLIKGQVSIYFHKNLKGRHYYIEKDGLGIRKITYEENLKYQGDKIYSYGSTKHIGIFNIYMQDAPSLKSRISRLKELSHKSLIKLATDYNNIVCGEGVCLAYKKKSPTIKVNIEVAGGKVNRLAFIKTVPMYELGNNNIPLLVNHKILIDEEKYYQYGIYAHIWLPRLNEKLYLRTGYLSNKHGYKIPLQLEYVFPKWKIKPKLAYGINILKPFKQTVGAMLGFNIDFHKNVGLSFNYDLDFEADKTVIIPSEKTHETLSLGLILKL</sequence>
<dbReference type="OrthoDB" id="815717at2"/>
<evidence type="ECO:0008006" key="4">
    <source>
        <dbReference type="Google" id="ProtNLM"/>
    </source>
</evidence>
<keyword evidence="3" id="KW-1185">Reference proteome</keyword>
<gene>
    <name evidence="2" type="ORF">DWB61_02730</name>
</gene>
<accession>A0A425Y6E9</accession>
<feature type="chain" id="PRO_5019112956" description="Outer membrane protein beta-barrel domain-containing protein" evidence="1">
    <location>
        <begin position="21"/>
        <end position="360"/>
    </location>
</feature>
<feature type="signal peptide" evidence="1">
    <location>
        <begin position="1"/>
        <end position="20"/>
    </location>
</feature>
<organism evidence="2 3">
    <name type="scientific">Ancylomarina euxinus</name>
    <dbReference type="NCBI Taxonomy" id="2283627"/>
    <lineage>
        <taxon>Bacteria</taxon>
        <taxon>Pseudomonadati</taxon>
        <taxon>Bacteroidota</taxon>
        <taxon>Bacteroidia</taxon>
        <taxon>Marinilabiliales</taxon>
        <taxon>Marinifilaceae</taxon>
        <taxon>Ancylomarina</taxon>
    </lineage>
</organism>
<dbReference type="EMBL" id="QQWG01000002">
    <property type="protein sequence ID" value="RRG24048.1"/>
    <property type="molecule type" value="Genomic_DNA"/>
</dbReference>
<evidence type="ECO:0000256" key="1">
    <source>
        <dbReference type="SAM" id="SignalP"/>
    </source>
</evidence>
<proteinExistence type="predicted"/>